<keyword evidence="15" id="KW-1185">Reference proteome</keyword>
<dbReference type="InterPro" id="IPR005761">
    <property type="entry name" value="UDP-N-AcMur-Glu-dNH2Pim_ligase"/>
</dbReference>
<protein>
    <recommendedName>
        <fullName evidence="10">UDP-N-acetylmuramyl-tripeptide synthetase</fullName>
        <ecNumber evidence="10">6.3.2.-</ecNumber>
    </recommendedName>
    <alternativeName>
        <fullName evidence="10">UDP-MurNAc-tripeptide synthetase</fullName>
    </alternativeName>
</protein>
<reference evidence="14 15" key="1">
    <citation type="journal article" date="2022" name="Genome Biol. Evol.">
        <title>Host diet, physiology and behaviors set the stage for Lachnospiraceae cladogenesis.</title>
        <authorList>
            <person name="Vera-Ponce De Leon A."/>
            <person name="Schneider M."/>
            <person name="Jahnes B.C."/>
            <person name="Sadowski V."/>
            <person name="Camuy-Velez L.A."/>
            <person name="Duan J."/>
            <person name="Sabree Z.L."/>
        </authorList>
    </citation>
    <scope>NUCLEOTIDE SEQUENCE [LARGE SCALE GENOMIC DNA]</scope>
    <source>
        <strain evidence="14 15">PAL113</strain>
    </source>
</reference>
<dbReference type="PROSITE" id="PS01011">
    <property type="entry name" value="FOLYLPOLYGLU_SYNT_1"/>
    <property type="match status" value="1"/>
</dbReference>
<dbReference type="GO" id="GO:0016874">
    <property type="term" value="F:ligase activity"/>
    <property type="evidence" value="ECO:0007669"/>
    <property type="project" value="UniProtKB-KW"/>
</dbReference>
<evidence type="ECO:0000256" key="6">
    <source>
        <dbReference type="ARBA" id="ARBA00022840"/>
    </source>
</evidence>
<keyword evidence="8 10" id="KW-0573">Peptidoglycan synthesis</keyword>
<name>A0ABT1EFD1_9FIRM</name>
<comment type="cofactor">
    <cofactor evidence="10">
        <name>Mg(2+)</name>
        <dbReference type="ChEBI" id="CHEBI:18420"/>
    </cofactor>
</comment>
<evidence type="ECO:0000256" key="10">
    <source>
        <dbReference type="HAMAP-Rule" id="MF_00208"/>
    </source>
</evidence>
<evidence type="ECO:0000256" key="11">
    <source>
        <dbReference type="RuleBase" id="RU004135"/>
    </source>
</evidence>
<dbReference type="EC" id="6.3.2.-" evidence="10"/>
<evidence type="ECO:0000256" key="5">
    <source>
        <dbReference type="ARBA" id="ARBA00022741"/>
    </source>
</evidence>
<feature type="binding site" evidence="10">
    <location>
        <position position="42"/>
    </location>
    <ligand>
        <name>UDP-N-acetyl-alpha-D-muramoyl-L-alanyl-D-glutamate</name>
        <dbReference type="ChEBI" id="CHEBI:83900"/>
    </ligand>
</feature>
<evidence type="ECO:0000256" key="9">
    <source>
        <dbReference type="ARBA" id="ARBA00023316"/>
    </source>
</evidence>
<dbReference type="PANTHER" id="PTHR23135:SF4">
    <property type="entry name" value="UDP-N-ACETYLMURAMOYL-L-ALANYL-D-GLUTAMATE--2,6-DIAMINOPIMELATE LIGASE MURE HOMOLOG, CHLOROPLASTIC"/>
    <property type="match status" value="1"/>
</dbReference>
<dbReference type="NCBIfam" id="TIGR01085">
    <property type="entry name" value="murE"/>
    <property type="match status" value="1"/>
</dbReference>
<evidence type="ECO:0000259" key="12">
    <source>
        <dbReference type="Pfam" id="PF02875"/>
    </source>
</evidence>
<evidence type="ECO:0000313" key="15">
    <source>
        <dbReference type="Proteomes" id="UP001523566"/>
    </source>
</evidence>
<dbReference type="Gene3D" id="3.90.190.20">
    <property type="entry name" value="Mur ligase, C-terminal domain"/>
    <property type="match status" value="1"/>
</dbReference>
<keyword evidence="10 11" id="KW-0132">Cell division</keyword>
<organism evidence="14 15">
    <name type="scientific">Aequitasia blattaphilus</name>
    <dbReference type="NCBI Taxonomy" id="2949332"/>
    <lineage>
        <taxon>Bacteria</taxon>
        <taxon>Bacillati</taxon>
        <taxon>Bacillota</taxon>
        <taxon>Clostridia</taxon>
        <taxon>Lachnospirales</taxon>
        <taxon>Lachnospiraceae</taxon>
        <taxon>Aequitasia</taxon>
    </lineage>
</organism>
<comment type="similarity">
    <text evidence="2 10">Belongs to the MurCDEF family. MurE subfamily.</text>
</comment>
<dbReference type="SUPFAM" id="SSF53623">
    <property type="entry name" value="MurD-like peptide ligases, catalytic domain"/>
    <property type="match status" value="1"/>
</dbReference>
<dbReference type="Proteomes" id="UP001523566">
    <property type="component" value="Unassembled WGS sequence"/>
</dbReference>
<evidence type="ECO:0000313" key="14">
    <source>
        <dbReference type="EMBL" id="MCP1103162.1"/>
    </source>
</evidence>
<gene>
    <name evidence="10" type="primary">murE</name>
    <name evidence="14" type="ORF">NK125_12135</name>
</gene>
<dbReference type="Pfam" id="PF08245">
    <property type="entry name" value="Mur_ligase_M"/>
    <property type="match status" value="1"/>
</dbReference>
<dbReference type="InterPro" id="IPR036615">
    <property type="entry name" value="Mur_ligase_C_dom_sf"/>
</dbReference>
<sequence>MENLKTYTLKYYLKLLAASNLVEEANLYQKESIKVLDITYNSKEIKKDALFICKGLAFKQEYLEESVRQGAFSYVSEKKYALKEEVPYIIVKDIRKAMAILAGQFFDYPQNKLNLIGIGGTKGKTTTAFYMKSILDEYMTAQDKPLCGIMSSIHTFDGKETKVAHNTTPEAVELYRHLYEAVKNGVSYMVMEVSSQALKYNRVDGLVFDVGVFLNISKDHISPIEHKDFKDYFHSKLKMFAQTKTAVVNLDIEHVDEVLEAAKASEFTITYSLENEKADYLASNVRKEGMGSAFGAVGPGVNEEFQLSMPGLFNVENAMAAIAVAKTFFIPLEYIKSGLKKGKAKGRMEIFKDKKRDVVAIVDYAHNKLSFERLFSSMKEEFPGYRIVAVFGTPGGKAFDRREELGRIAGKYADYIILTADEPGFESVEDIANEIAKYIEEYDTPYEIVVERRDAVKKAILESREKTLVIVAGKGHEDSMKVGNKYLEYPSDIELVTTYLNR</sequence>
<feature type="domain" description="Mur ligase C-terminal" evidence="12">
    <location>
        <begin position="346"/>
        <end position="475"/>
    </location>
</feature>
<keyword evidence="4 10" id="KW-0436">Ligase</keyword>
<dbReference type="InterPro" id="IPR035911">
    <property type="entry name" value="MurE/MurF_N"/>
</dbReference>
<evidence type="ECO:0000259" key="13">
    <source>
        <dbReference type="Pfam" id="PF08245"/>
    </source>
</evidence>
<dbReference type="EMBL" id="JAMZFW010000019">
    <property type="protein sequence ID" value="MCP1103162.1"/>
    <property type="molecule type" value="Genomic_DNA"/>
</dbReference>
<evidence type="ECO:0000256" key="2">
    <source>
        <dbReference type="ARBA" id="ARBA00005898"/>
    </source>
</evidence>
<dbReference type="Gene3D" id="3.40.1390.10">
    <property type="entry name" value="MurE/MurF, N-terminal domain"/>
    <property type="match status" value="1"/>
</dbReference>
<feature type="binding site" evidence="10">
    <location>
        <position position="194"/>
    </location>
    <ligand>
        <name>UDP-N-acetyl-alpha-D-muramoyl-L-alanyl-D-glutamate</name>
        <dbReference type="ChEBI" id="CHEBI:83900"/>
    </ligand>
</feature>
<dbReference type="Pfam" id="PF02875">
    <property type="entry name" value="Mur_ligase_C"/>
    <property type="match status" value="1"/>
</dbReference>
<keyword evidence="7 10" id="KW-0133">Cell shape</keyword>
<dbReference type="InterPro" id="IPR036565">
    <property type="entry name" value="Mur-like_cat_sf"/>
</dbReference>
<dbReference type="HAMAP" id="MF_00208">
    <property type="entry name" value="MurE"/>
    <property type="match status" value="1"/>
</dbReference>
<evidence type="ECO:0000256" key="1">
    <source>
        <dbReference type="ARBA" id="ARBA00004752"/>
    </source>
</evidence>
<dbReference type="PANTHER" id="PTHR23135">
    <property type="entry name" value="MUR LIGASE FAMILY MEMBER"/>
    <property type="match status" value="1"/>
</dbReference>
<dbReference type="SUPFAM" id="SSF53244">
    <property type="entry name" value="MurD-like peptide ligases, peptide-binding domain"/>
    <property type="match status" value="1"/>
</dbReference>
<feature type="binding site" evidence="10">
    <location>
        <begin position="167"/>
        <end position="168"/>
    </location>
    <ligand>
        <name>UDP-N-acetyl-alpha-D-muramoyl-L-alanyl-D-glutamate</name>
        <dbReference type="ChEBI" id="CHEBI:83900"/>
    </ligand>
</feature>
<proteinExistence type="inferred from homology"/>
<keyword evidence="10" id="KW-0460">Magnesium</keyword>
<evidence type="ECO:0000256" key="7">
    <source>
        <dbReference type="ARBA" id="ARBA00022960"/>
    </source>
</evidence>
<comment type="PTM">
    <text evidence="10">Carboxylation is probably crucial for Mg(2+) binding and, consequently, for the gamma-phosphate positioning of ATP.</text>
</comment>
<keyword evidence="6 10" id="KW-0067">ATP-binding</keyword>
<comment type="caution">
    <text evidence="10">Lacks conserved residue(s) required for the propagation of feature annotation.</text>
</comment>
<dbReference type="Gene3D" id="3.40.1190.10">
    <property type="entry name" value="Mur-like, catalytic domain"/>
    <property type="match status" value="1"/>
</dbReference>
<comment type="function">
    <text evidence="10">Catalyzes the addition of an amino acid to the nucleotide precursor UDP-N-acetylmuramoyl-L-alanyl-D-glutamate (UMAG) in the biosynthesis of bacterial cell-wall peptidoglycan.</text>
</comment>
<comment type="pathway">
    <text evidence="1 10 11">Cell wall biogenesis; peptidoglycan biosynthesis.</text>
</comment>
<dbReference type="RefSeq" id="WP_262066946.1">
    <property type="nucleotide sequence ID" value="NZ_JAMXOD010000019.1"/>
</dbReference>
<comment type="caution">
    <text evidence="14">The sequence shown here is derived from an EMBL/GenBank/DDBJ whole genome shotgun (WGS) entry which is preliminary data.</text>
</comment>
<feature type="domain" description="Mur ligase central" evidence="13">
    <location>
        <begin position="118"/>
        <end position="325"/>
    </location>
</feature>
<evidence type="ECO:0000256" key="3">
    <source>
        <dbReference type="ARBA" id="ARBA00022490"/>
    </source>
</evidence>
<keyword evidence="9 10" id="KW-0961">Cell wall biogenesis/degradation</keyword>
<comment type="subcellular location">
    <subcellularLocation>
        <location evidence="10 11">Cytoplasm</location>
    </subcellularLocation>
</comment>
<keyword evidence="3 10" id="KW-0963">Cytoplasm</keyword>
<accession>A0ABT1EFD1</accession>
<feature type="binding site" evidence="10">
    <location>
        <position position="202"/>
    </location>
    <ligand>
        <name>UDP-N-acetyl-alpha-D-muramoyl-L-alanyl-D-glutamate</name>
        <dbReference type="ChEBI" id="CHEBI:83900"/>
    </ligand>
</feature>
<feature type="binding site" evidence="10">
    <location>
        <begin position="120"/>
        <end position="126"/>
    </location>
    <ligand>
        <name>ATP</name>
        <dbReference type="ChEBI" id="CHEBI:30616"/>
    </ligand>
</feature>
<dbReference type="SUPFAM" id="SSF63418">
    <property type="entry name" value="MurE/MurF N-terminal domain"/>
    <property type="match status" value="1"/>
</dbReference>
<evidence type="ECO:0000256" key="8">
    <source>
        <dbReference type="ARBA" id="ARBA00022984"/>
    </source>
</evidence>
<keyword evidence="5 10" id="KW-0547">Nucleotide-binding</keyword>
<dbReference type="InterPro" id="IPR018109">
    <property type="entry name" value="Folylpolyglutamate_synth_CS"/>
</dbReference>
<dbReference type="InterPro" id="IPR004101">
    <property type="entry name" value="Mur_ligase_C"/>
</dbReference>
<feature type="modified residue" description="N6-carboxylysine" evidence="10">
    <location>
        <position position="236"/>
    </location>
</feature>
<evidence type="ECO:0000256" key="4">
    <source>
        <dbReference type="ARBA" id="ARBA00022598"/>
    </source>
</evidence>
<keyword evidence="10 11" id="KW-0131">Cell cycle</keyword>
<dbReference type="InterPro" id="IPR013221">
    <property type="entry name" value="Mur_ligase_cen"/>
</dbReference>